<dbReference type="InterPro" id="IPR008703">
    <property type="entry name" value="NqrA"/>
</dbReference>
<dbReference type="RefSeq" id="WP_093316995.1">
    <property type="nucleotide sequence ID" value="NZ_FOHV01000002.1"/>
</dbReference>
<dbReference type="Pfam" id="PF11973">
    <property type="entry name" value="NQRA_SLBB"/>
    <property type="match status" value="1"/>
</dbReference>
<dbReference type="NCBIfam" id="NF003759">
    <property type="entry name" value="PRK05352.1-2"/>
    <property type="match status" value="1"/>
</dbReference>
<keyword evidence="13" id="KW-1185">Reference proteome</keyword>
<dbReference type="GO" id="GO:0006814">
    <property type="term" value="P:sodium ion transport"/>
    <property type="evidence" value="ECO:0007669"/>
    <property type="project" value="UniProtKB-UniRule"/>
</dbReference>
<evidence type="ECO:0000256" key="6">
    <source>
        <dbReference type="ARBA" id="ARBA00023075"/>
    </source>
</evidence>
<evidence type="ECO:0000256" key="3">
    <source>
        <dbReference type="ARBA" id="ARBA00023027"/>
    </source>
</evidence>
<dbReference type="Pfam" id="PF05896">
    <property type="entry name" value="NQRA_N"/>
    <property type="match status" value="1"/>
</dbReference>
<dbReference type="GO" id="GO:0016655">
    <property type="term" value="F:oxidoreductase activity, acting on NAD(P)H, quinone or similar compound as acceptor"/>
    <property type="evidence" value="ECO:0007669"/>
    <property type="project" value="UniProtKB-UniRule"/>
</dbReference>
<comment type="function">
    <text evidence="8">NQR complex catalyzes the reduction of ubiquinone-1 to ubiquinol by two successive reactions, coupled with the transport of Na(+) ions from the cytoplasm to the periplasm. NqrA to NqrE are probably involved in the second step, the conversion of ubisemiquinone to ubiquinol.</text>
</comment>
<accession>A0A1H9YMF0</accession>
<dbReference type="Proteomes" id="UP000242642">
    <property type="component" value="Unassembled WGS sequence"/>
</dbReference>
<dbReference type="STRING" id="1123402.SAMN02583745_00255"/>
<dbReference type="InterPro" id="IPR056147">
    <property type="entry name" value="NQRA_N"/>
</dbReference>
<dbReference type="PANTHER" id="PTHR37839:SF1">
    <property type="entry name" value="NA(+)-TRANSLOCATING NADH-QUINONE REDUCTASE SUBUNIT A"/>
    <property type="match status" value="1"/>
</dbReference>
<sequence>MIRIQRGLDIPIAGIPEQNSIDAKSTTQQAIIGFDYPGLKPSILVEVGQQVKLGQSLLLDKKNQGVVITAPCAGKVIAINRGEKRIFQSIVIESESLTENNTIVFESFDDITVLSETKIREQLQQSGLWSAFRTRPYSKIPAIDAKANSIFVNAMDTHPLAADPQVVIKHYQADFDKGLAVIAKLAPVNLCVASKVSVTQQTINGVSTHEFSGPHPAGLSGTHIHFIDPVSANKTVWTVNYQDVIAIGKLMTTGRLWTERVISLAGPIVKRPRLMTVPVGAFLDQIIQNELNHPLEKSRVISGSILGGRHATNAFAFLGRYHLQVSCIAEAERPEILDYVRPTGERFSAMNLFFSKLFKRKLNLTTNTEGEPRHMVPFGNYELIMPLDILPTQLLRALIIGDTDMAQKLGCLELDEEDLALCSYVCAGKYEYGPILRAQLARIEVEG</sequence>
<reference evidence="13" key="1">
    <citation type="submission" date="2016-10" db="EMBL/GenBank/DDBJ databases">
        <authorList>
            <person name="Varghese N."/>
            <person name="Submissions S."/>
        </authorList>
    </citation>
    <scope>NUCLEOTIDE SEQUENCE [LARGE SCALE GENOMIC DNA]</scope>
    <source>
        <strain evidence="13">DSM 18579</strain>
    </source>
</reference>
<comment type="subunit">
    <text evidence="8">Composed of six subunits; NqrA, NqrB, NqrC, NqrD, NqrE and NqrF.</text>
</comment>
<feature type="domain" description="NqrA second alpha/beta" evidence="11">
    <location>
        <begin position="115"/>
        <end position="256"/>
    </location>
</feature>
<dbReference type="AlphaFoldDB" id="A0A1H9YMF0"/>
<gene>
    <name evidence="8" type="primary">nqrA</name>
    <name evidence="12" type="ORF">SAMN02583745_00255</name>
</gene>
<proteinExistence type="inferred from homology"/>
<keyword evidence="1 8" id="KW-0813">Transport</keyword>
<evidence type="ECO:0000259" key="10">
    <source>
        <dbReference type="Pfam" id="PF11973"/>
    </source>
</evidence>
<evidence type="ECO:0000256" key="7">
    <source>
        <dbReference type="ARBA" id="ARBA00023201"/>
    </source>
</evidence>
<protein>
    <recommendedName>
        <fullName evidence="8">Na(+)-translocating NADH-quinone reductase subunit A</fullName>
        <shortName evidence="8">Na(+)-NQR subunit A</shortName>
        <shortName evidence="8">Na(+)-translocating NQR subunit A</shortName>
        <ecNumber evidence="8">7.2.1.1</ecNumber>
    </recommendedName>
    <alternativeName>
        <fullName evidence="8">NQR complex subunit A</fullName>
    </alternativeName>
    <alternativeName>
        <fullName evidence="8">NQR-1 subunit A</fullName>
    </alternativeName>
</protein>
<keyword evidence="6 8" id="KW-0830">Ubiquinone</keyword>
<evidence type="ECO:0000313" key="12">
    <source>
        <dbReference type="EMBL" id="SES70229.1"/>
    </source>
</evidence>
<name>A0A1H9YMF0_9GAMM</name>
<dbReference type="EC" id="7.2.1.1" evidence="8"/>
<dbReference type="InterPro" id="IPR056148">
    <property type="entry name" value="NQRA_2nd"/>
</dbReference>
<feature type="domain" description="NqrA N-terminal barrel-sandwich hybrid" evidence="9">
    <location>
        <begin position="2"/>
        <end position="94"/>
    </location>
</feature>
<evidence type="ECO:0000256" key="4">
    <source>
        <dbReference type="ARBA" id="ARBA00023053"/>
    </source>
</evidence>
<keyword evidence="5 8" id="KW-0406">Ion transport</keyword>
<keyword evidence="4 8" id="KW-0915">Sodium</keyword>
<dbReference type="InterPro" id="IPR022615">
    <property type="entry name" value="NqrA_C_domain"/>
</dbReference>
<dbReference type="OrthoDB" id="9774536at2"/>
<evidence type="ECO:0000259" key="9">
    <source>
        <dbReference type="Pfam" id="PF05896"/>
    </source>
</evidence>
<dbReference type="EMBL" id="FOHV01000002">
    <property type="protein sequence ID" value="SES70229.1"/>
    <property type="molecule type" value="Genomic_DNA"/>
</dbReference>
<dbReference type="PANTHER" id="PTHR37839">
    <property type="entry name" value="NA(+)-TRANSLOCATING NADH-QUINONE REDUCTASE SUBUNIT A"/>
    <property type="match status" value="1"/>
</dbReference>
<keyword evidence="7 8" id="KW-0739">Sodium transport</keyword>
<evidence type="ECO:0000259" key="11">
    <source>
        <dbReference type="Pfam" id="PF24836"/>
    </source>
</evidence>
<keyword evidence="2 8" id="KW-1278">Translocase</keyword>
<evidence type="ECO:0000256" key="5">
    <source>
        <dbReference type="ARBA" id="ARBA00023065"/>
    </source>
</evidence>
<organism evidence="12 13">
    <name type="scientific">Thorsellia anophelis DSM 18579</name>
    <dbReference type="NCBI Taxonomy" id="1123402"/>
    <lineage>
        <taxon>Bacteria</taxon>
        <taxon>Pseudomonadati</taxon>
        <taxon>Pseudomonadota</taxon>
        <taxon>Gammaproteobacteria</taxon>
        <taxon>Enterobacterales</taxon>
        <taxon>Thorselliaceae</taxon>
        <taxon>Thorsellia</taxon>
    </lineage>
</organism>
<evidence type="ECO:0000313" key="13">
    <source>
        <dbReference type="Proteomes" id="UP000242642"/>
    </source>
</evidence>
<evidence type="ECO:0000256" key="1">
    <source>
        <dbReference type="ARBA" id="ARBA00022448"/>
    </source>
</evidence>
<comment type="catalytic activity">
    <reaction evidence="8">
        <text>a ubiquinone + n Na(+)(in) + NADH + H(+) = a ubiquinol + n Na(+)(out) + NAD(+)</text>
        <dbReference type="Rhea" id="RHEA:47748"/>
        <dbReference type="Rhea" id="RHEA-COMP:9565"/>
        <dbReference type="Rhea" id="RHEA-COMP:9566"/>
        <dbReference type="ChEBI" id="CHEBI:15378"/>
        <dbReference type="ChEBI" id="CHEBI:16389"/>
        <dbReference type="ChEBI" id="CHEBI:17976"/>
        <dbReference type="ChEBI" id="CHEBI:29101"/>
        <dbReference type="ChEBI" id="CHEBI:57540"/>
        <dbReference type="ChEBI" id="CHEBI:57945"/>
        <dbReference type="EC" id="7.2.1.1"/>
    </reaction>
</comment>
<keyword evidence="3 8" id="KW-0520">NAD</keyword>
<evidence type="ECO:0000256" key="8">
    <source>
        <dbReference type="HAMAP-Rule" id="MF_00425"/>
    </source>
</evidence>
<evidence type="ECO:0000256" key="2">
    <source>
        <dbReference type="ARBA" id="ARBA00022967"/>
    </source>
</evidence>
<dbReference type="HAMAP" id="MF_00425">
    <property type="entry name" value="NqrA"/>
    <property type="match status" value="1"/>
</dbReference>
<dbReference type="Pfam" id="PF24836">
    <property type="entry name" value="NQRA_2nd"/>
    <property type="match status" value="1"/>
</dbReference>
<dbReference type="NCBIfam" id="TIGR01936">
    <property type="entry name" value="nqrA"/>
    <property type="match status" value="1"/>
</dbReference>
<comment type="similarity">
    <text evidence="8">Belongs to the NqrA family.</text>
</comment>
<feature type="domain" description="Na(+)-translocating NADH-quinone reductase subunit A C-terminal" evidence="10">
    <location>
        <begin position="261"/>
        <end position="312"/>
    </location>
</feature>